<evidence type="ECO:0000256" key="1">
    <source>
        <dbReference type="ARBA" id="ARBA00001917"/>
    </source>
</evidence>
<dbReference type="InterPro" id="IPR012349">
    <property type="entry name" value="Split_barrel_FMN-bd"/>
</dbReference>
<feature type="region of interest" description="Disordered" evidence="5">
    <location>
        <begin position="17"/>
        <end position="51"/>
    </location>
</feature>
<evidence type="ECO:0000256" key="2">
    <source>
        <dbReference type="ARBA" id="ARBA00022630"/>
    </source>
</evidence>
<protein>
    <recommendedName>
        <fullName evidence="6">Flavin reductase like domain-containing protein</fullName>
    </recommendedName>
</protein>
<keyword evidence="3" id="KW-0288">FMN</keyword>
<dbReference type="AlphaFoldDB" id="W9Z2N0"/>
<proteinExistence type="inferred from homology"/>
<dbReference type="EMBL" id="JH659389">
    <property type="protein sequence ID" value="EXK25650.1"/>
    <property type="molecule type" value="Genomic_DNA"/>
</dbReference>
<dbReference type="PANTHER" id="PTHR33798:SF5">
    <property type="entry name" value="FLAVIN REDUCTASE LIKE DOMAIN-CONTAINING PROTEIN"/>
    <property type="match status" value="1"/>
</dbReference>
<dbReference type="InterPro" id="IPR002563">
    <property type="entry name" value="Flavin_Rdtase-like_dom"/>
</dbReference>
<feature type="compositionally biased region" description="Basic and acidic residues" evidence="5">
    <location>
        <begin position="28"/>
        <end position="38"/>
    </location>
</feature>
<evidence type="ECO:0000313" key="7">
    <source>
        <dbReference type="EMBL" id="EXK25650.1"/>
    </source>
</evidence>
<organism evidence="7">
    <name type="scientific">Fusarium oxysporum f. sp. melonis 26406</name>
    <dbReference type="NCBI Taxonomy" id="1089452"/>
    <lineage>
        <taxon>Eukaryota</taxon>
        <taxon>Fungi</taxon>
        <taxon>Dikarya</taxon>
        <taxon>Ascomycota</taxon>
        <taxon>Pezizomycotina</taxon>
        <taxon>Sordariomycetes</taxon>
        <taxon>Hypocreomycetidae</taxon>
        <taxon>Hypocreales</taxon>
        <taxon>Nectriaceae</taxon>
        <taxon>Fusarium</taxon>
        <taxon>Fusarium oxysporum species complex</taxon>
    </lineage>
</organism>
<dbReference type="PANTHER" id="PTHR33798">
    <property type="entry name" value="FLAVOPROTEIN OXYGENASE"/>
    <property type="match status" value="1"/>
</dbReference>
<comment type="similarity">
    <text evidence="4">Belongs to the flavoredoxin family.</text>
</comment>
<comment type="cofactor">
    <cofactor evidence="1">
        <name>FMN</name>
        <dbReference type="ChEBI" id="CHEBI:58210"/>
    </cofactor>
</comment>
<dbReference type="SMART" id="SM00903">
    <property type="entry name" value="Flavin_Reduct"/>
    <property type="match status" value="1"/>
</dbReference>
<dbReference type="Pfam" id="PF01613">
    <property type="entry name" value="Flavin_Reduct"/>
    <property type="match status" value="1"/>
</dbReference>
<dbReference type="HOGENOM" id="CLU_059021_3_0_1"/>
<accession>W9Z2N0</accession>
<name>W9Z2N0_FUSOX</name>
<dbReference type="Gene3D" id="2.30.110.10">
    <property type="entry name" value="Electron Transport, Fmn-binding Protein, Chain A"/>
    <property type="match status" value="1"/>
</dbReference>
<dbReference type="Proteomes" id="UP000030703">
    <property type="component" value="Unassembled WGS sequence"/>
</dbReference>
<reference evidence="7" key="1">
    <citation type="submission" date="2012-04" db="EMBL/GenBank/DDBJ databases">
        <title>The Genome Sequence of Fusarium oxysporum melonis.</title>
        <authorList>
            <consortium name="The Broad Institute Genome Sequencing Platform"/>
            <person name="Ma L.-J."/>
            <person name="Gale L.R."/>
            <person name="Schwartz D.C."/>
            <person name="Zhou S."/>
            <person name="Corby-Kistler H."/>
            <person name="Young S.K."/>
            <person name="Zeng Q."/>
            <person name="Gargeya S."/>
            <person name="Fitzgerald M."/>
            <person name="Haas B."/>
            <person name="Abouelleil A."/>
            <person name="Alvarado L."/>
            <person name="Arachchi H.M."/>
            <person name="Berlin A."/>
            <person name="Brown A."/>
            <person name="Chapman S.B."/>
            <person name="Chen Z."/>
            <person name="Dunbar C."/>
            <person name="Freedman E."/>
            <person name="Gearin G."/>
            <person name="Goldberg J."/>
            <person name="Griggs A."/>
            <person name="Gujja S."/>
            <person name="Heiman D."/>
            <person name="Howarth C."/>
            <person name="Larson L."/>
            <person name="Lui A."/>
            <person name="MacDonald P.J.P."/>
            <person name="Montmayeur A."/>
            <person name="Murphy C."/>
            <person name="Neiman D."/>
            <person name="Pearson M."/>
            <person name="Priest M."/>
            <person name="Roberts A."/>
            <person name="Saif S."/>
            <person name="Shea T."/>
            <person name="Shenoy N."/>
            <person name="Sisk P."/>
            <person name="Stolte C."/>
            <person name="Sykes S."/>
            <person name="Wortman J."/>
            <person name="Nusbaum C."/>
            <person name="Birren B."/>
        </authorList>
    </citation>
    <scope>NUCLEOTIDE SEQUENCE</scope>
    <source>
        <strain evidence="7">26406</strain>
    </source>
</reference>
<evidence type="ECO:0000256" key="3">
    <source>
        <dbReference type="ARBA" id="ARBA00022643"/>
    </source>
</evidence>
<dbReference type="VEuPathDB" id="FungiDB:FOMG_17687"/>
<feature type="domain" description="Flavin reductase like" evidence="6">
    <location>
        <begin position="79"/>
        <end position="241"/>
    </location>
</feature>
<dbReference type="SUPFAM" id="SSF50475">
    <property type="entry name" value="FMN-binding split barrel"/>
    <property type="match status" value="1"/>
</dbReference>
<reference evidence="7" key="2">
    <citation type="submission" date="2012-05" db="EMBL/GenBank/DDBJ databases">
        <title>Annotation of the Genome Sequence of Fusarium oxysporum f. sp. melonis 26406.</title>
        <authorList>
            <consortium name="The Broad Institute Genomics Platform"/>
            <person name="Ma L.-J."/>
            <person name="Corby-Kistler H."/>
            <person name="Broz K."/>
            <person name="Gale L.R."/>
            <person name="Jonkers W."/>
            <person name="O'Donnell K."/>
            <person name="Ploetz R."/>
            <person name="Steinberg C."/>
            <person name="Schwartz D.C."/>
            <person name="VanEtten H."/>
            <person name="Zhou S."/>
            <person name="Young S.K."/>
            <person name="Zeng Q."/>
            <person name="Gargeya S."/>
            <person name="Fitzgerald M."/>
            <person name="Abouelleil A."/>
            <person name="Alvarado L."/>
            <person name="Chapman S.B."/>
            <person name="Gainer-Dewar J."/>
            <person name="Goldberg J."/>
            <person name="Griggs A."/>
            <person name="Gujja S."/>
            <person name="Hansen M."/>
            <person name="Howarth C."/>
            <person name="Imamovic A."/>
            <person name="Ireland A."/>
            <person name="Larimer J."/>
            <person name="McCowan C."/>
            <person name="Murphy C."/>
            <person name="Pearson M."/>
            <person name="Poon T.W."/>
            <person name="Priest M."/>
            <person name="Roberts A."/>
            <person name="Saif S."/>
            <person name="Shea T."/>
            <person name="Sykes S."/>
            <person name="Wortman J."/>
            <person name="Nusbaum C."/>
            <person name="Birren B."/>
        </authorList>
    </citation>
    <scope>NUCLEOTIDE SEQUENCE</scope>
    <source>
        <strain evidence="7">26406</strain>
    </source>
</reference>
<keyword evidence="2" id="KW-0285">Flavoprotein</keyword>
<evidence type="ECO:0000256" key="4">
    <source>
        <dbReference type="ARBA" id="ARBA00038054"/>
    </source>
</evidence>
<evidence type="ECO:0000259" key="6">
    <source>
        <dbReference type="SMART" id="SM00903"/>
    </source>
</evidence>
<dbReference type="GO" id="GO:0010181">
    <property type="term" value="F:FMN binding"/>
    <property type="evidence" value="ECO:0007669"/>
    <property type="project" value="InterPro"/>
</dbReference>
<dbReference type="OrthoDB" id="10250990at2759"/>
<gene>
    <name evidence="7" type="ORF">FOMG_17687</name>
</gene>
<sequence length="291" mass="32364">MSLAEIAAFYRPDIKDLEASRPPWDSSLEFRHTQKPDPKWQLGDGADKASASDSKFLSIDPYSSDRTGFDNYKLLTYAISPRPIALVSTRTKDGLTENLAPFSYFNGFSSDPPLFMLGFVQKNDTLRNLLETKECVISITTEENMLAVNAAGVNAPANTSEWPITGLTPVYDCVNVKCPRVKETAMSIECKLDSVHEWKSHNDPDVTSTIMVIIEGTHFWIREDATNEKASTLHHDVARPVLRGGGISYFRTLDATQLPSVNWELDVGGSQGYAKLEEQFIGKNNVDAPRK</sequence>
<evidence type="ECO:0000256" key="5">
    <source>
        <dbReference type="SAM" id="MobiDB-lite"/>
    </source>
</evidence>